<dbReference type="PANTHER" id="PTHR47212:SF4">
    <property type="entry name" value="ADHESIN-LIKE PROTEIN, PUTATIVE (DUF3741)-RELATED"/>
    <property type="match status" value="1"/>
</dbReference>
<dbReference type="InterPro" id="IPR022212">
    <property type="entry name" value="DUF3741"/>
</dbReference>
<evidence type="ECO:0000313" key="4">
    <source>
        <dbReference type="EMBL" id="MED6121736.1"/>
    </source>
</evidence>
<comment type="caution">
    <text evidence="4">The sequence shown here is derived from an EMBL/GenBank/DDBJ whole genome shotgun (WGS) entry which is preliminary data.</text>
</comment>
<feature type="region of interest" description="Disordered" evidence="1">
    <location>
        <begin position="283"/>
        <end position="344"/>
    </location>
</feature>
<dbReference type="InterPro" id="IPR025486">
    <property type="entry name" value="DUF4378"/>
</dbReference>
<protein>
    <recommendedName>
        <fullName evidence="6">DUF4378 domain-containing protein</fullName>
    </recommendedName>
</protein>
<feature type="region of interest" description="Disordered" evidence="1">
    <location>
        <begin position="114"/>
        <end position="155"/>
    </location>
</feature>
<proteinExistence type="predicted"/>
<feature type="region of interest" description="Disordered" evidence="1">
    <location>
        <begin position="404"/>
        <end position="441"/>
    </location>
</feature>
<feature type="compositionally biased region" description="Basic residues" evidence="1">
    <location>
        <begin position="317"/>
        <end position="328"/>
    </location>
</feature>
<feature type="region of interest" description="Disordered" evidence="1">
    <location>
        <begin position="458"/>
        <end position="478"/>
    </location>
</feature>
<feature type="compositionally biased region" description="Polar residues" evidence="1">
    <location>
        <begin position="283"/>
        <end position="299"/>
    </location>
</feature>
<evidence type="ECO:0008006" key="6">
    <source>
        <dbReference type="Google" id="ProtNLM"/>
    </source>
</evidence>
<dbReference type="EMBL" id="JASCZI010030355">
    <property type="protein sequence ID" value="MED6121736.1"/>
    <property type="molecule type" value="Genomic_DNA"/>
</dbReference>
<dbReference type="PANTHER" id="PTHR47212">
    <property type="entry name" value="ADHESIN-LIKE PROTEIN, PUTATIVE (DUF3741)-RELATED"/>
    <property type="match status" value="1"/>
</dbReference>
<evidence type="ECO:0000259" key="3">
    <source>
        <dbReference type="Pfam" id="PF14309"/>
    </source>
</evidence>
<dbReference type="Pfam" id="PF12552">
    <property type="entry name" value="DUF3741"/>
    <property type="match status" value="1"/>
</dbReference>
<feature type="domain" description="DUF4378" evidence="3">
    <location>
        <begin position="771"/>
        <end position="918"/>
    </location>
</feature>
<keyword evidence="5" id="KW-1185">Reference proteome</keyword>
<feature type="compositionally biased region" description="Basic residues" evidence="1">
    <location>
        <begin position="135"/>
        <end position="145"/>
    </location>
</feature>
<evidence type="ECO:0000259" key="2">
    <source>
        <dbReference type="Pfam" id="PF12552"/>
    </source>
</evidence>
<name>A0ABU6RCI5_9FABA</name>
<feature type="domain" description="DUF3741" evidence="2">
    <location>
        <begin position="227"/>
        <end position="271"/>
    </location>
</feature>
<organism evidence="4 5">
    <name type="scientific">Stylosanthes scabra</name>
    <dbReference type="NCBI Taxonomy" id="79078"/>
    <lineage>
        <taxon>Eukaryota</taxon>
        <taxon>Viridiplantae</taxon>
        <taxon>Streptophyta</taxon>
        <taxon>Embryophyta</taxon>
        <taxon>Tracheophyta</taxon>
        <taxon>Spermatophyta</taxon>
        <taxon>Magnoliopsida</taxon>
        <taxon>eudicotyledons</taxon>
        <taxon>Gunneridae</taxon>
        <taxon>Pentapetalae</taxon>
        <taxon>rosids</taxon>
        <taxon>fabids</taxon>
        <taxon>Fabales</taxon>
        <taxon>Fabaceae</taxon>
        <taxon>Papilionoideae</taxon>
        <taxon>50 kb inversion clade</taxon>
        <taxon>dalbergioids sensu lato</taxon>
        <taxon>Dalbergieae</taxon>
        <taxon>Pterocarpus clade</taxon>
        <taxon>Stylosanthes</taxon>
    </lineage>
</organism>
<evidence type="ECO:0000256" key="1">
    <source>
        <dbReference type="SAM" id="MobiDB-lite"/>
    </source>
</evidence>
<dbReference type="Proteomes" id="UP001341840">
    <property type="component" value="Unassembled WGS sequence"/>
</dbReference>
<sequence length="948" mass="106376">MAKRPPRLAVQYEKDQSGCMWGFISMFDFRHGRSTRKMIADAKCSSKHAVGAVPVPTKNKFETLTDLDEEYQGHLERGESMRLIEITDPDKPSMKKLIEEEMFIDRDAVKDLGHADQLESNKSRVASEVSPKTDSKRKKKSRKKSRDGDNHELNSDAMLKSEFLHNLHSKQLSKDNLDLDKITEDLCDVKGGCSVMHDNDSEVNSQSNQNYGVSENLARDAIHEFVNQMIANGKDQAEDGKSSCSNELMEALQVISSDKELFVRLLQDSDSILLKHVQELGNSQATNENEHNSVISSKLSVEEDLDNPKQEKETFNRKHLNFFRKRSKSQSEGPPNENGKTEFTNRIVILKPALTSSRSSGSILASSLDSHDVVHHKGRFVKVSSHFSLTEIKRKLKHAIGREKHGNAKGISRKLPDECQNKGLGSKTIGKDNNVGMRSPNKDHFFMEKIARPVFDVTNGNKTDASKDSEFSVEQENGSSRQRVSNLYIEARKHLCEMLDDGDENTNISSRQSPKTLGRILSIPEFNFSPLGSPGRDFEHHLVTTKTRFSVSDRPSEVNEDNLSPKQATFVDPLDQATSNSEKQSSICDEISNNEVQESSLQSNLAHDLGGVDIEETCSPVIDETVTEVNVESEKDTDILQSSQIPVGFVMEKEQYCVISEISDSAQGSSCLNQELTEDIQPSSPPLSPSLSSVTKKIEELESVTDVSGRPSPISVLDTPFLDEDSPGYSRRHAVKLPVRPLQFDEPDSSSPVDQLERGKYCFEENELIYDYIKAVLQASSLTPDQLLMKCLSSDQILDPSLFAQIEFFPNPLCHDQKLLFDSIDEILTEVCWYYFGVSPYVSFVNPSIRPTPSMKRVTLKVFEGVCWHILPLPPPRTLEQIVRKDLAGNETWMDLRPDVETVGFEMGEAILAELMEDTILSFVSEIPESECCQLQLQTDNTERTINL</sequence>
<accession>A0ABU6RCI5</accession>
<feature type="compositionally biased region" description="Basic and acidic residues" evidence="1">
    <location>
        <begin position="306"/>
        <end position="316"/>
    </location>
</feature>
<reference evidence="4 5" key="1">
    <citation type="journal article" date="2023" name="Plants (Basel)">
        <title>Bridging the Gap: Combining Genomics and Transcriptomics Approaches to Understand Stylosanthes scabra, an Orphan Legume from the Brazilian Caatinga.</title>
        <authorList>
            <person name="Ferreira-Neto J.R.C."/>
            <person name="da Silva M.D."/>
            <person name="Binneck E."/>
            <person name="de Melo N.F."/>
            <person name="da Silva R.H."/>
            <person name="de Melo A.L.T.M."/>
            <person name="Pandolfi V."/>
            <person name="Bustamante F.O."/>
            <person name="Brasileiro-Vidal A.C."/>
            <person name="Benko-Iseppon A.M."/>
        </authorList>
    </citation>
    <scope>NUCLEOTIDE SEQUENCE [LARGE SCALE GENOMIC DNA]</scope>
    <source>
        <tissue evidence="4">Leaves</tissue>
    </source>
</reference>
<gene>
    <name evidence="4" type="ORF">PIB30_032970</name>
</gene>
<dbReference type="Pfam" id="PF14309">
    <property type="entry name" value="DUF4378"/>
    <property type="match status" value="1"/>
</dbReference>
<evidence type="ECO:0000313" key="5">
    <source>
        <dbReference type="Proteomes" id="UP001341840"/>
    </source>
</evidence>